<dbReference type="EMBL" id="OV651816">
    <property type="protein sequence ID" value="CAH1110193.1"/>
    <property type="molecule type" value="Genomic_DNA"/>
</dbReference>
<dbReference type="InterPro" id="IPR026581">
    <property type="entry name" value="TCP10L/CENPJ"/>
</dbReference>
<organism evidence="4 5">
    <name type="scientific">Psylliodes chrysocephalus</name>
    <dbReference type="NCBI Taxonomy" id="3402493"/>
    <lineage>
        <taxon>Eukaryota</taxon>
        <taxon>Metazoa</taxon>
        <taxon>Ecdysozoa</taxon>
        <taxon>Arthropoda</taxon>
        <taxon>Hexapoda</taxon>
        <taxon>Insecta</taxon>
        <taxon>Pterygota</taxon>
        <taxon>Neoptera</taxon>
        <taxon>Endopterygota</taxon>
        <taxon>Coleoptera</taxon>
        <taxon>Polyphaga</taxon>
        <taxon>Cucujiformia</taxon>
        <taxon>Chrysomeloidea</taxon>
        <taxon>Chrysomelidae</taxon>
        <taxon>Galerucinae</taxon>
        <taxon>Alticini</taxon>
        <taxon>Psylliodes</taxon>
    </lineage>
</organism>
<dbReference type="AlphaFoldDB" id="A0A9P0GE72"/>
<dbReference type="GO" id="GO:0005814">
    <property type="term" value="C:centriole"/>
    <property type="evidence" value="ECO:0007669"/>
    <property type="project" value="TreeGrafter"/>
</dbReference>
<dbReference type="GO" id="GO:0005813">
    <property type="term" value="C:centrosome"/>
    <property type="evidence" value="ECO:0007669"/>
    <property type="project" value="TreeGrafter"/>
</dbReference>
<dbReference type="PANTHER" id="PTHR10331">
    <property type="entry name" value="T COMPLEX PROTEIN 10"/>
    <property type="match status" value="1"/>
</dbReference>
<proteinExistence type="inferred from homology"/>
<gene>
    <name evidence="4" type="ORF">PSYICH_LOCUS10363</name>
</gene>
<accession>A0A9P0GE72</accession>
<protein>
    <submittedName>
        <fullName evidence="4">Uncharacterized protein</fullName>
    </submittedName>
</protein>
<evidence type="ECO:0000313" key="5">
    <source>
        <dbReference type="Proteomes" id="UP001153636"/>
    </source>
</evidence>
<evidence type="ECO:0000256" key="2">
    <source>
        <dbReference type="SAM" id="Coils"/>
    </source>
</evidence>
<dbReference type="GO" id="GO:0061511">
    <property type="term" value="P:centriole elongation"/>
    <property type="evidence" value="ECO:0007669"/>
    <property type="project" value="TreeGrafter"/>
</dbReference>
<evidence type="ECO:0000256" key="3">
    <source>
        <dbReference type="SAM" id="MobiDB-lite"/>
    </source>
</evidence>
<comment type="similarity">
    <text evidence="1">Belongs to the TCP10 family.</text>
</comment>
<sequence length="590" mass="67471">MSLISSPYLVRLQELKLWQGNYDNLLQKKKCLNLTNTTDLDSLDEVTPLSDSNLNEKISLTNDNQIDWDNKAILPVKPFNELLEEKLAEDHPNKLSVKPKQPFLKKGSGLARFNVSPRVSSKTKKQALFMPEKSVSNELKISKQKEEAEQNQNKLTPLKVPEVTIKCKASWSKVNENAPSFPVFKNLENIEQFCELSNSRLDREVNDYTNFDHNQSERELHLFEMLEEKVAHSSFSSNNSSIMKLLSSTPNKKKGQQINDSSKQQNSEVLTKILQNLLISQKNQNICITDSSIKKSSPETTFSEDDGEKWSNCNSGAQSPSSFYTEFENTLERQDKTDAGVNTSFAEKSAGTQTQFDECFGCVQLRNKIEKLEKDLPNITAEKAKLCDFAKELESKRDQLYKELQYVKEKYEKDIEDLQEELETAKVKSAREKALIDMYLKESRPSKKDRDENETLKKELTDLKELMKLKETKNGTTQARLRNQIKLLEKEKTELKSSVEKLQKENAKLSASQKVHRNTESKMLQQINKNLNSSTVPNIVPFSTDLTFGNENRHMRRDPVVRVYVLIQGSKYLANSLLTESAVRTAALST</sequence>
<name>A0A9P0GE72_9CUCU</name>
<dbReference type="Proteomes" id="UP001153636">
    <property type="component" value="Chromosome 4"/>
</dbReference>
<feature type="compositionally biased region" description="Polar residues" evidence="3">
    <location>
        <begin position="246"/>
        <end position="265"/>
    </location>
</feature>
<reference evidence="4" key="1">
    <citation type="submission" date="2022-01" db="EMBL/GenBank/DDBJ databases">
        <authorList>
            <person name="King R."/>
        </authorList>
    </citation>
    <scope>NUCLEOTIDE SEQUENCE</scope>
</reference>
<keyword evidence="5" id="KW-1185">Reference proteome</keyword>
<feature type="region of interest" description="Disordered" evidence="3">
    <location>
        <begin position="295"/>
        <end position="319"/>
    </location>
</feature>
<evidence type="ECO:0000313" key="4">
    <source>
        <dbReference type="EMBL" id="CAH1110193.1"/>
    </source>
</evidence>
<keyword evidence="2" id="KW-0175">Coiled coil</keyword>
<dbReference type="OrthoDB" id="10252174at2759"/>
<dbReference type="GO" id="GO:0015631">
    <property type="term" value="F:tubulin binding"/>
    <property type="evidence" value="ECO:0007669"/>
    <property type="project" value="TreeGrafter"/>
</dbReference>
<evidence type="ECO:0000256" key="1">
    <source>
        <dbReference type="ARBA" id="ARBA00005627"/>
    </source>
</evidence>
<feature type="region of interest" description="Disordered" evidence="3">
    <location>
        <begin position="245"/>
        <end position="265"/>
    </location>
</feature>
<dbReference type="GO" id="GO:0060271">
    <property type="term" value="P:cilium assembly"/>
    <property type="evidence" value="ECO:0007669"/>
    <property type="project" value="TreeGrafter"/>
</dbReference>
<dbReference type="PANTHER" id="PTHR10331:SF6">
    <property type="entry name" value="SPINDLE ASSEMBLY ABNORMAL 4"/>
    <property type="match status" value="1"/>
</dbReference>
<feature type="coiled-coil region" evidence="2">
    <location>
        <begin position="362"/>
        <end position="512"/>
    </location>
</feature>